<organism evidence="1 2">
    <name type="scientific">Delftia tsuruhatensis</name>
    <dbReference type="NCBI Taxonomy" id="180282"/>
    <lineage>
        <taxon>Bacteria</taxon>
        <taxon>Pseudomonadati</taxon>
        <taxon>Pseudomonadota</taxon>
        <taxon>Betaproteobacteria</taxon>
        <taxon>Burkholderiales</taxon>
        <taxon>Comamonadaceae</taxon>
        <taxon>Delftia</taxon>
    </lineage>
</organism>
<name>A0ABM6DY18_9BURK</name>
<dbReference type="Proteomes" id="UP000095607">
    <property type="component" value="Chromosome"/>
</dbReference>
<keyword evidence="2" id="KW-1185">Reference proteome</keyword>
<protein>
    <submittedName>
        <fullName evidence="1">Uncharacterized protein</fullName>
    </submittedName>
</protein>
<proteinExistence type="predicted"/>
<dbReference type="EMBL" id="CP017420">
    <property type="protein sequence ID" value="AOU99918.1"/>
    <property type="molecule type" value="Genomic_DNA"/>
</dbReference>
<dbReference type="RefSeq" id="WP_046240683.1">
    <property type="nucleotide sequence ID" value="NZ_CBCSDN010000076.1"/>
</dbReference>
<gene>
    <name evidence="1" type="ORF">BI380_00385</name>
</gene>
<evidence type="ECO:0000313" key="2">
    <source>
        <dbReference type="Proteomes" id="UP000095607"/>
    </source>
</evidence>
<sequence>MDSLIWGGAPTAPGWYACVVDYGHLPFPAARRWNGGAWDDGRGIRAFDGPHDTADEALDWAMERCPD</sequence>
<reference evidence="1 2" key="1">
    <citation type="submission" date="2016-09" db="EMBL/GenBank/DDBJ databases">
        <title>Complete genome sequence of Deltia acidovorans CM13 isolated from murine proximal colonic tissue.</title>
        <authorList>
            <person name="Saffarian A."/>
        </authorList>
    </citation>
    <scope>NUCLEOTIDE SEQUENCE [LARGE SCALE GENOMIC DNA]</scope>
    <source>
        <strain evidence="1 2">CM13</strain>
    </source>
</reference>
<accession>A0ABM6DY18</accession>
<evidence type="ECO:0000313" key="1">
    <source>
        <dbReference type="EMBL" id="AOU99918.1"/>
    </source>
</evidence>